<reference evidence="1 2" key="1">
    <citation type="submission" date="2018-03" db="EMBL/GenBank/DDBJ databases">
        <authorList>
            <person name="Keele B.F."/>
        </authorList>
    </citation>
    <scope>NUCLEOTIDE SEQUENCE [LARGE SCALE GENOMIC DNA]</scope>
    <source>
        <strain evidence="1 2">IB-3</strain>
    </source>
</reference>
<evidence type="ECO:0000313" key="1">
    <source>
        <dbReference type="EMBL" id="PUA80049.1"/>
    </source>
</evidence>
<dbReference type="PANTHER" id="PTHR37807:SF3">
    <property type="entry name" value="OS07G0160300 PROTEIN"/>
    <property type="match status" value="1"/>
</dbReference>
<organism evidence="1 2">
    <name type="scientific">Nocardioides currus</name>
    <dbReference type="NCBI Taxonomy" id="2133958"/>
    <lineage>
        <taxon>Bacteria</taxon>
        <taxon>Bacillati</taxon>
        <taxon>Actinomycetota</taxon>
        <taxon>Actinomycetes</taxon>
        <taxon>Propionibacteriales</taxon>
        <taxon>Nocardioidaceae</taxon>
        <taxon>Nocardioides</taxon>
    </lineage>
</organism>
<protein>
    <recommendedName>
        <fullName evidence="3">Kinase</fullName>
    </recommendedName>
</protein>
<dbReference type="InterPro" id="IPR027417">
    <property type="entry name" value="P-loop_NTPase"/>
</dbReference>
<evidence type="ECO:0008006" key="3">
    <source>
        <dbReference type="Google" id="ProtNLM"/>
    </source>
</evidence>
<sequence length="160" mass="17412">MTLVVMTGLPGSGKSTVAHRIAGELGCAVISVDTIERGLHDAGVDSAQPVGLAAYAVANRLVDVQLSLGHTVVADAVNDHPEARQAWLDLAERHGVDLRVVHVRCSDETLHRQRLETRDHELREVPWERVVALKDAWTPWPVETELVETSGHANESPQLG</sequence>
<name>A0A2R7YVZ3_9ACTN</name>
<comment type="caution">
    <text evidence="1">The sequence shown here is derived from an EMBL/GenBank/DDBJ whole genome shotgun (WGS) entry which is preliminary data.</text>
</comment>
<dbReference type="Proteomes" id="UP000244867">
    <property type="component" value="Unassembled WGS sequence"/>
</dbReference>
<gene>
    <name evidence="1" type="ORF">C7S10_15960</name>
</gene>
<dbReference type="Gene3D" id="3.40.50.300">
    <property type="entry name" value="P-loop containing nucleotide triphosphate hydrolases"/>
    <property type="match status" value="1"/>
</dbReference>
<dbReference type="OrthoDB" id="3819922at2"/>
<dbReference type="AlphaFoldDB" id="A0A2R7YVZ3"/>
<proteinExistence type="predicted"/>
<dbReference type="Pfam" id="PF13671">
    <property type="entry name" value="AAA_33"/>
    <property type="match status" value="1"/>
</dbReference>
<dbReference type="EMBL" id="PYXZ01000007">
    <property type="protein sequence ID" value="PUA80049.1"/>
    <property type="molecule type" value="Genomic_DNA"/>
</dbReference>
<dbReference type="SUPFAM" id="SSF52540">
    <property type="entry name" value="P-loop containing nucleoside triphosphate hydrolases"/>
    <property type="match status" value="1"/>
</dbReference>
<evidence type="ECO:0000313" key="2">
    <source>
        <dbReference type="Proteomes" id="UP000244867"/>
    </source>
</evidence>
<accession>A0A2R7YVZ3</accession>
<keyword evidence="2" id="KW-1185">Reference proteome</keyword>
<dbReference type="PANTHER" id="PTHR37807">
    <property type="entry name" value="OS07G0160300 PROTEIN"/>
    <property type="match status" value="1"/>
</dbReference>